<name>A0ABT7PIP9_9BACT</name>
<evidence type="ECO:0000313" key="3">
    <source>
        <dbReference type="Proteomes" id="UP001239462"/>
    </source>
</evidence>
<feature type="compositionally biased region" description="Polar residues" evidence="1">
    <location>
        <begin position="90"/>
        <end position="100"/>
    </location>
</feature>
<feature type="region of interest" description="Disordered" evidence="1">
    <location>
        <begin position="328"/>
        <end position="368"/>
    </location>
</feature>
<evidence type="ECO:0000313" key="2">
    <source>
        <dbReference type="EMBL" id="MDM4016174.1"/>
    </source>
</evidence>
<dbReference type="PROSITE" id="PS51257">
    <property type="entry name" value="PROKAR_LIPOPROTEIN"/>
    <property type="match status" value="1"/>
</dbReference>
<dbReference type="EMBL" id="JASZZN010000007">
    <property type="protein sequence ID" value="MDM4016174.1"/>
    <property type="molecule type" value="Genomic_DNA"/>
</dbReference>
<feature type="region of interest" description="Disordered" evidence="1">
    <location>
        <begin position="25"/>
        <end position="119"/>
    </location>
</feature>
<keyword evidence="3" id="KW-1185">Reference proteome</keyword>
<comment type="caution">
    <text evidence="2">The sequence shown here is derived from an EMBL/GenBank/DDBJ whole genome shotgun (WGS) entry which is preliminary data.</text>
</comment>
<proteinExistence type="predicted"/>
<feature type="compositionally biased region" description="Polar residues" evidence="1">
    <location>
        <begin position="33"/>
        <end position="44"/>
    </location>
</feature>
<evidence type="ECO:0000256" key="1">
    <source>
        <dbReference type="SAM" id="MobiDB-lite"/>
    </source>
</evidence>
<dbReference type="InterPro" id="IPR047750">
    <property type="entry name" value="YdjY-like"/>
</dbReference>
<organism evidence="2 3">
    <name type="scientific">Roseiconus lacunae</name>
    <dbReference type="NCBI Taxonomy" id="2605694"/>
    <lineage>
        <taxon>Bacteria</taxon>
        <taxon>Pseudomonadati</taxon>
        <taxon>Planctomycetota</taxon>
        <taxon>Planctomycetia</taxon>
        <taxon>Pirellulales</taxon>
        <taxon>Pirellulaceae</taxon>
        <taxon>Roseiconus</taxon>
    </lineage>
</organism>
<sequence length="368" mass="39591">MIAKLSNVILIALFVTVPLGVVGCGGRSETSESKSPQADSSNLEGENGIVGDTDSSVESSSEIAAAPSASSELKADEVTENVPAKERSLPSLTSPENTPTEMADDATPLATPNSQWNRGPSAQEIAAKAFEPPPGATSLSKEGRLWIDPKKKRVYIDGYVAMTRGPLEMFACPAGTKEHESIVAALSRSRDAHAALLAVEASPGTPVRFRPEYVPPTGQVIRVWVCWYDSDGKFHTVDAREWIHDLDTGKAMATEWVFAGSGFWQDPEDNREYYEADSGDMICVSNFSSAMLDVAISSSADADALRFEPFESKIPARETPVRLVLVPVPNPADEADSKAQTPDQIRPTADDVPRSKESENFTERSASS</sequence>
<dbReference type="NCBIfam" id="NF040466">
    <property type="entry name" value="ydjY_domain"/>
    <property type="match status" value="1"/>
</dbReference>
<dbReference type="Proteomes" id="UP001239462">
    <property type="component" value="Unassembled WGS sequence"/>
</dbReference>
<feature type="compositionally biased region" description="Basic and acidic residues" evidence="1">
    <location>
        <begin position="348"/>
        <end position="362"/>
    </location>
</feature>
<feature type="compositionally biased region" description="Basic and acidic residues" evidence="1">
    <location>
        <begin position="73"/>
        <end position="88"/>
    </location>
</feature>
<gene>
    <name evidence="2" type="ORF">QTN89_12095</name>
</gene>
<accession>A0ABT7PIP9</accession>
<dbReference type="RefSeq" id="WP_289163788.1">
    <property type="nucleotide sequence ID" value="NZ_JASZZN010000007.1"/>
</dbReference>
<feature type="compositionally biased region" description="Polar residues" evidence="1">
    <location>
        <begin position="110"/>
        <end position="119"/>
    </location>
</feature>
<reference evidence="2 3" key="1">
    <citation type="submission" date="2023-06" db="EMBL/GenBank/DDBJ databases">
        <title>Roseiconus lacunae JC819 isolated from Gulf of Mannar region, Tamil Nadu.</title>
        <authorList>
            <person name="Pk S."/>
            <person name="Ch S."/>
            <person name="Ch V.R."/>
        </authorList>
    </citation>
    <scope>NUCLEOTIDE SEQUENCE [LARGE SCALE GENOMIC DNA]</scope>
    <source>
        <strain evidence="2 3">JC819</strain>
    </source>
</reference>
<feature type="compositionally biased region" description="Low complexity" evidence="1">
    <location>
        <begin position="56"/>
        <end position="72"/>
    </location>
</feature>
<protein>
    <submittedName>
        <fullName evidence="2">YdjY domain-containing protein</fullName>
    </submittedName>
</protein>